<comment type="caution">
    <text evidence="1">The sequence shown here is derived from an EMBL/GenBank/DDBJ whole genome shotgun (WGS) entry which is preliminary data.</text>
</comment>
<gene>
    <name evidence="1" type="ORF">QJU93_00790</name>
</gene>
<dbReference type="RefSeq" id="WP_306374986.1">
    <property type="nucleotide sequence ID" value="NZ_JASAYL010000001.1"/>
</dbReference>
<dbReference type="EMBL" id="JASAYQ010000001">
    <property type="protein sequence ID" value="MDP8171899.1"/>
    <property type="molecule type" value="Genomic_DNA"/>
</dbReference>
<reference evidence="1" key="1">
    <citation type="journal article" date="2023" name="Front. Microbiol.">
        <title>Phylogeography and host specificity of Pasteurellaceae pathogenic to sea-farmed fish in the north-east Atlantic.</title>
        <authorList>
            <person name="Gulla S."/>
            <person name="Colquhoun D.J."/>
            <person name="Olsen A.B."/>
            <person name="Spilsberg B."/>
            <person name="Lagesen K."/>
            <person name="Aakesson C.P."/>
            <person name="Strom S."/>
            <person name="Manji F."/>
            <person name="Birkbeck T.H."/>
            <person name="Nilsen H.K."/>
        </authorList>
    </citation>
    <scope>NUCLEOTIDE SEQUENCE</scope>
    <source>
        <strain evidence="1">TW16_20</strain>
    </source>
</reference>
<accession>A0AAJ6NZR5</accession>
<name>A0AAJ6NZR5_9PAST</name>
<sequence length="112" mass="13347">MKKEKYVIPKYEIIDELFEELEQWGLRGDPCLWKTLRERFKYSSISNTEEFYSFLIDTFKEKTGGEPTKDKNYYVKEFNFGGMSGGGISSNFWIEKGFPLLIKRYNQLSNRK</sequence>
<evidence type="ECO:0000313" key="2">
    <source>
        <dbReference type="Proteomes" id="UP001236239"/>
    </source>
</evidence>
<organism evidence="1 2">
    <name type="scientific">Phocoenobacter skyensis</name>
    <dbReference type="NCBI Taxonomy" id="97481"/>
    <lineage>
        <taxon>Bacteria</taxon>
        <taxon>Pseudomonadati</taxon>
        <taxon>Pseudomonadota</taxon>
        <taxon>Gammaproteobacteria</taxon>
        <taxon>Pasteurellales</taxon>
        <taxon>Pasteurellaceae</taxon>
        <taxon>Phocoenobacter</taxon>
    </lineage>
</organism>
<protein>
    <submittedName>
        <fullName evidence="1">Uncharacterized protein</fullName>
    </submittedName>
</protein>
<proteinExistence type="predicted"/>
<evidence type="ECO:0000313" key="1">
    <source>
        <dbReference type="EMBL" id="MDP8171899.1"/>
    </source>
</evidence>
<dbReference type="Proteomes" id="UP001236239">
    <property type="component" value="Unassembled WGS sequence"/>
</dbReference>
<dbReference type="AlphaFoldDB" id="A0AAJ6NZR5"/>